<dbReference type="PROSITE" id="PS51725">
    <property type="entry name" value="ABM"/>
    <property type="match status" value="1"/>
</dbReference>
<organism evidence="2 3">
    <name type="scientific">Arcobacter nitrofigilis (strain ATCC 33309 / DSM 7299 / CCUG 15893 / LMG 7604 / NCTC 12251 / CI)</name>
    <name type="common">Campylobacter nitrofigilis</name>
    <dbReference type="NCBI Taxonomy" id="572480"/>
    <lineage>
        <taxon>Bacteria</taxon>
        <taxon>Pseudomonadati</taxon>
        <taxon>Campylobacterota</taxon>
        <taxon>Epsilonproteobacteria</taxon>
        <taxon>Campylobacterales</taxon>
        <taxon>Arcobacteraceae</taxon>
        <taxon>Arcobacter</taxon>
    </lineage>
</organism>
<dbReference type="PANTHER" id="PTHR37811">
    <property type="entry name" value="BLL5343 PROTEIN"/>
    <property type="match status" value="1"/>
</dbReference>
<gene>
    <name evidence="2" type="ordered locus">Arnit_3070</name>
</gene>
<keyword evidence="2" id="KW-0560">Oxidoreductase</keyword>
<dbReference type="InterPro" id="IPR052936">
    <property type="entry name" value="Jasmonate_Hydroxylase-like"/>
</dbReference>
<dbReference type="Gene3D" id="3.30.70.100">
    <property type="match status" value="1"/>
</dbReference>
<dbReference type="AlphaFoldDB" id="D5V7U7"/>
<keyword evidence="3" id="KW-1185">Reference proteome</keyword>
<dbReference type="KEGG" id="ant:Arnit_3070"/>
<sequence>MYAVIFEVWPNRNGKEEYLNIASQLKLFLEEQKGFISIERFQSLTNQDKLLSLSFWEDEGAITIWRNLLEHRIAQKKGRNELFDDYRIRVSEVVRDYSMSQRNEIPEDSKDINV</sequence>
<dbReference type="EMBL" id="CP001999">
    <property type="protein sequence ID" value="ADG94717.1"/>
    <property type="molecule type" value="Genomic_DNA"/>
</dbReference>
<proteinExistence type="predicted"/>
<dbReference type="Pfam" id="PF03992">
    <property type="entry name" value="ABM"/>
    <property type="match status" value="1"/>
</dbReference>
<dbReference type="GO" id="GO:0004497">
    <property type="term" value="F:monooxygenase activity"/>
    <property type="evidence" value="ECO:0007669"/>
    <property type="project" value="UniProtKB-KW"/>
</dbReference>
<dbReference type="HOGENOM" id="CLU_127039_0_1_7"/>
<dbReference type="SUPFAM" id="SSF54909">
    <property type="entry name" value="Dimeric alpha+beta barrel"/>
    <property type="match status" value="1"/>
</dbReference>
<feature type="domain" description="ABM" evidence="1">
    <location>
        <begin position="2"/>
        <end position="90"/>
    </location>
</feature>
<dbReference type="InterPro" id="IPR011008">
    <property type="entry name" value="Dimeric_a/b-barrel"/>
</dbReference>
<name>D5V7U7_ARCNC</name>
<keyword evidence="2" id="KW-0503">Monooxygenase</keyword>
<evidence type="ECO:0000313" key="2">
    <source>
        <dbReference type="EMBL" id="ADG94717.1"/>
    </source>
</evidence>
<accession>D5V7U7</accession>
<dbReference type="PANTHER" id="PTHR37811:SF2">
    <property type="entry name" value="ABM DOMAIN-CONTAINING PROTEIN"/>
    <property type="match status" value="1"/>
</dbReference>
<evidence type="ECO:0000313" key="3">
    <source>
        <dbReference type="Proteomes" id="UP000000939"/>
    </source>
</evidence>
<dbReference type="eggNOG" id="COG2329">
    <property type="taxonomic scope" value="Bacteria"/>
</dbReference>
<dbReference type="Proteomes" id="UP000000939">
    <property type="component" value="Chromosome"/>
</dbReference>
<evidence type="ECO:0000259" key="1">
    <source>
        <dbReference type="PROSITE" id="PS51725"/>
    </source>
</evidence>
<protein>
    <submittedName>
        <fullName evidence="2">Antibiotic biosynthesis monooxygenase</fullName>
    </submittedName>
</protein>
<dbReference type="STRING" id="572480.Arnit_3070"/>
<dbReference type="OrthoDB" id="9797060at2"/>
<reference evidence="2 3" key="1">
    <citation type="journal article" date="2010" name="Stand. Genomic Sci.">
        <title>Complete genome sequence of Arcobacter nitrofigilis type strain (CI).</title>
        <authorList>
            <person name="Pati A."/>
            <person name="Gronow S."/>
            <person name="Lapidus A."/>
            <person name="Copeland A."/>
            <person name="Glavina Del Rio T."/>
            <person name="Nolan M."/>
            <person name="Lucas S."/>
            <person name="Tice H."/>
            <person name="Cheng J.F."/>
            <person name="Han C."/>
            <person name="Chertkov O."/>
            <person name="Bruce D."/>
            <person name="Tapia R."/>
            <person name="Goodwin L."/>
            <person name="Pitluck S."/>
            <person name="Liolios K."/>
            <person name="Ivanova N."/>
            <person name="Mavromatis K."/>
            <person name="Chen A."/>
            <person name="Palaniappan K."/>
            <person name="Land M."/>
            <person name="Hauser L."/>
            <person name="Chang Y.J."/>
            <person name="Jeffries C.D."/>
            <person name="Detter J.C."/>
            <person name="Rohde M."/>
            <person name="Goker M."/>
            <person name="Bristow J."/>
            <person name="Eisen J.A."/>
            <person name="Markowitz V."/>
            <person name="Hugenholtz P."/>
            <person name="Klenk H.P."/>
            <person name="Kyrpides N.C."/>
        </authorList>
    </citation>
    <scope>NUCLEOTIDE SEQUENCE [LARGE SCALE GENOMIC DNA]</scope>
    <source>
        <strain evidence="3">ATCC 33309 / DSM 7299 / CCUG 15893 / LMG 7604 / NCTC 12251 / CI</strain>
    </source>
</reference>
<dbReference type="RefSeq" id="WP_013136861.1">
    <property type="nucleotide sequence ID" value="NC_014166.1"/>
</dbReference>
<dbReference type="InterPro" id="IPR007138">
    <property type="entry name" value="ABM_dom"/>
</dbReference>